<protein>
    <submittedName>
        <fullName evidence="5">Class I SAM-dependent methyltransferase</fullName>
    </submittedName>
</protein>
<sequence length="252" mass="28165">MHVTQDVLSVLSDCQFHANQLVLPDQLDRALYVKTNKVIELAGGKWNRKAKAHLFPVDAEERIELVILTASVNKPKDDFNFFPTSEKVIRQMLDSVSLRSGDRVLEPSCGDGRILYAAYQEQPDIILTGVELEPVRAELLRKNERIKSTGAELVECDFLSWNPAKKFDVILMNPPFIKSADVHHAERAISMLNKGGRLSAVMSAGVKFRNTKLIKAFRDRVANLGGEFTDLDPGSFKESGTMVNTVLLELNL</sequence>
<dbReference type="EMBL" id="JAGKON010000013">
    <property type="protein sequence ID" value="MBQ0600778.1"/>
    <property type="molecule type" value="Genomic_DNA"/>
</dbReference>
<keyword evidence="6" id="KW-1185">Reference proteome</keyword>
<keyword evidence="2" id="KW-0808">Transferase</keyword>
<keyword evidence="1 5" id="KW-0489">Methyltransferase</keyword>
<comment type="caution">
    <text evidence="5">The sequence shown here is derived from an EMBL/GenBank/DDBJ whole genome shotgun (WGS) entry which is preliminary data.</text>
</comment>
<dbReference type="GO" id="GO:0003676">
    <property type="term" value="F:nucleic acid binding"/>
    <property type="evidence" value="ECO:0007669"/>
    <property type="project" value="InterPro"/>
</dbReference>
<organism evidence="5 6">
    <name type="scientific">Klebsiella oxytoca</name>
    <dbReference type="NCBI Taxonomy" id="571"/>
    <lineage>
        <taxon>Bacteria</taxon>
        <taxon>Pseudomonadati</taxon>
        <taxon>Pseudomonadota</taxon>
        <taxon>Gammaproteobacteria</taxon>
        <taxon>Enterobacterales</taxon>
        <taxon>Enterobacteriaceae</taxon>
        <taxon>Klebsiella/Raoultella group</taxon>
        <taxon>Klebsiella</taxon>
    </lineage>
</organism>
<dbReference type="AlphaFoldDB" id="A0AAP2FK14"/>
<dbReference type="Proteomes" id="UP000673434">
    <property type="component" value="Unassembled WGS sequence"/>
</dbReference>
<dbReference type="GO" id="GO:0008170">
    <property type="term" value="F:N-methyltransferase activity"/>
    <property type="evidence" value="ECO:0007669"/>
    <property type="project" value="UniProtKB-ARBA"/>
</dbReference>
<gene>
    <name evidence="5" type="ORF">J7S78_13355</name>
</gene>
<dbReference type="InterPro" id="IPR007848">
    <property type="entry name" value="Small_mtfrase_dom"/>
</dbReference>
<dbReference type="RefSeq" id="WP_210846186.1">
    <property type="nucleotide sequence ID" value="NZ_JAGKON010000013.1"/>
</dbReference>
<dbReference type="InterPro" id="IPR002052">
    <property type="entry name" value="DNA_methylase_N6_adenine_CS"/>
</dbReference>
<evidence type="ECO:0000256" key="2">
    <source>
        <dbReference type="ARBA" id="ARBA00022679"/>
    </source>
</evidence>
<dbReference type="InterPro" id="IPR029063">
    <property type="entry name" value="SAM-dependent_MTases_sf"/>
</dbReference>
<accession>A0AAP2FK14</accession>
<dbReference type="PRINTS" id="PR00507">
    <property type="entry name" value="N12N6MTFRASE"/>
</dbReference>
<evidence type="ECO:0000313" key="5">
    <source>
        <dbReference type="EMBL" id="MBQ0600778.1"/>
    </source>
</evidence>
<dbReference type="SUPFAM" id="SSF53335">
    <property type="entry name" value="S-adenosyl-L-methionine-dependent methyltransferases"/>
    <property type="match status" value="1"/>
</dbReference>
<dbReference type="GO" id="GO:0008757">
    <property type="term" value="F:S-adenosylmethionine-dependent methyltransferase activity"/>
    <property type="evidence" value="ECO:0007669"/>
    <property type="project" value="UniProtKB-ARBA"/>
</dbReference>
<dbReference type="CDD" id="cd02440">
    <property type="entry name" value="AdoMet_MTases"/>
    <property type="match status" value="1"/>
</dbReference>
<name>A0AAP2FK14_KLEOX</name>
<evidence type="ECO:0000313" key="6">
    <source>
        <dbReference type="Proteomes" id="UP000673434"/>
    </source>
</evidence>
<evidence type="ECO:0000256" key="3">
    <source>
        <dbReference type="ARBA" id="ARBA00022691"/>
    </source>
</evidence>
<dbReference type="GO" id="GO:0032259">
    <property type="term" value="P:methylation"/>
    <property type="evidence" value="ECO:0007669"/>
    <property type="project" value="UniProtKB-KW"/>
</dbReference>
<proteinExistence type="predicted"/>
<evidence type="ECO:0000259" key="4">
    <source>
        <dbReference type="Pfam" id="PF05175"/>
    </source>
</evidence>
<dbReference type="Gene3D" id="3.40.50.150">
    <property type="entry name" value="Vaccinia Virus protein VP39"/>
    <property type="match status" value="1"/>
</dbReference>
<evidence type="ECO:0000256" key="1">
    <source>
        <dbReference type="ARBA" id="ARBA00022603"/>
    </source>
</evidence>
<reference evidence="5 6" key="1">
    <citation type="submission" date="2021-03" db="EMBL/GenBank/DDBJ databases">
        <authorList>
            <person name="Stanton E."/>
        </authorList>
    </citation>
    <scope>NUCLEOTIDE SEQUENCE [LARGE SCALE GENOMIC DNA]</scope>
    <source>
        <strain evidence="5 6">2020EL-00037</strain>
    </source>
</reference>
<dbReference type="Pfam" id="PF05175">
    <property type="entry name" value="MTS"/>
    <property type="match status" value="1"/>
</dbReference>
<keyword evidence="3" id="KW-0949">S-adenosyl-L-methionine</keyword>
<feature type="domain" description="Methyltransferase small" evidence="4">
    <location>
        <begin position="95"/>
        <end position="218"/>
    </location>
</feature>
<dbReference type="PROSITE" id="PS00092">
    <property type="entry name" value="N6_MTASE"/>
    <property type="match status" value="1"/>
</dbReference>